<proteinExistence type="inferred from homology"/>
<dbReference type="PANTHER" id="PTHR43329">
    <property type="entry name" value="EPOXIDE HYDROLASE"/>
    <property type="match status" value="1"/>
</dbReference>
<dbReference type="KEGG" id="scm:SCHCO_02625205"/>
<dbReference type="eggNOG" id="KOG4178">
    <property type="taxonomic scope" value="Eukaryota"/>
</dbReference>
<dbReference type="InParanoid" id="D8Q5R4"/>
<evidence type="ECO:0000313" key="4">
    <source>
        <dbReference type="EMBL" id="EFI97455.1"/>
    </source>
</evidence>
<gene>
    <name evidence="4" type="ORF">SCHCODRAFT_235079</name>
</gene>
<dbReference type="VEuPathDB" id="FungiDB:SCHCODRAFT_02625205"/>
<dbReference type="HOGENOM" id="CLU_020336_7_0_1"/>
<evidence type="ECO:0000259" key="3">
    <source>
        <dbReference type="Pfam" id="PF00561"/>
    </source>
</evidence>
<dbReference type="InterPro" id="IPR000073">
    <property type="entry name" value="AB_hydrolase_1"/>
</dbReference>
<dbReference type="STRING" id="578458.D8Q5R4"/>
<accession>D8Q5R4</accession>
<dbReference type="AlphaFoldDB" id="D8Q5R4"/>
<dbReference type="InterPro" id="IPR000639">
    <property type="entry name" value="Epox_hydrolase-like"/>
</dbReference>
<organism evidence="5">
    <name type="scientific">Schizophyllum commune (strain H4-8 / FGSC 9210)</name>
    <name type="common">Split gill fungus</name>
    <dbReference type="NCBI Taxonomy" id="578458"/>
    <lineage>
        <taxon>Eukaryota</taxon>
        <taxon>Fungi</taxon>
        <taxon>Dikarya</taxon>
        <taxon>Basidiomycota</taxon>
        <taxon>Agaricomycotina</taxon>
        <taxon>Agaricomycetes</taxon>
        <taxon>Agaricomycetidae</taxon>
        <taxon>Agaricales</taxon>
        <taxon>Schizophyllaceae</taxon>
        <taxon>Schizophyllum</taxon>
    </lineage>
</organism>
<name>D8Q5R4_SCHCM</name>
<dbReference type="OrthoDB" id="408373at2759"/>
<dbReference type="GeneID" id="9589997"/>
<dbReference type="InterPro" id="IPR029058">
    <property type="entry name" value="AB_hydrolase_fold"/>
</dbReference>
<dbReference type="OMA" id="ATRWYRM"/>
<reference evidence="4 5" key="1">
    <citation type="journal article" date="2010" name="Nat. Biotechnol.">
        <title>Genome sequence of the model mushroom Schizophyllum commune.</title>
        <authorList>
            <person name="Ohm R.A."/>
            <person name="de Jong J.F."/>
            <person name="Lugones L.G."/>
            <person name="Aerts A."/>
            <person name="Kothe E."/>
            <person name="Stajich J.E."/>
            <person name="de Vries R.P."/>
            <person name="Record E."/>
            <person name="Levasseur A."/>
            <person name="Baker S.E."/>
            <person name="Bartholomew K.A."/>
            <person name="Coutinho P.M."/>
            <person name="Erdmann S."/>
            <person name="Fowler T.J."/>
            <person name="Gathman A.C."/>
            <person name="Lombard V."/>
            <person name="Henrissat B."/>
            <person name="Knabe N."/>
            <person name="Kuees U."/>
            <person name="Lilly W.W."/>
            <person name="Lindquist E."/>
            <person name="Lucas S."/>
            <person name="Magnuson J.K."/>
            <person name="Piumi F."/>
            <person name="Raudaskoski M."/>
            <person name="Salamov A."/>
            <person name="Schmutz J."/>
            <person name="Schwarze F.W.M.R."/>
            <person name="vanKuyk P.A."/>
            <person name="Horton J.S."/>
            <person name="Grigoriev I.V."/>
            <person name="Woesten H.A.B."/>
        </authorList>
    </citation>
    <scope>NUCLEOTIDE SEQUENCE [LARGE SCALE GENOMIC DNA]</scope>
    <source>
        <strain evidence="5">H4-8 / FGSC 9210</strain>
    </source>
</reference>
<dbReference type="PRINTS" id="PR00412">
    <property type="entry name" value="EPOXHYDRLASE"/>
</dbReference>
<feature type="domain" description="AB hydrolase-1" evidence="3">
    <location>
        <begin position="32"/>
        <end position="312"/>
    </location>
</feature>
<dbReference type="SUPFAM" id="SSF53474">
    <property type="entry name" value="alpha/beta-Hydrolases"/>
    <property type="match status" value="1"/>
</dbReference>
<comment type="similarity">
    <text evidence="2">Belongs to the AB hydrolase superfamily. Epoxide hydrolase family.</text>
</comment>
<dbReference type="Proteomes" id="UP000007431">
    <property type="component" value="Unassembled WGS sequence"/>
</dbReference>
<sequence length="333" mass="37510">MSFSIATTTKEFTTSRGIKYTYHYAAPQAGKPTLLFLHGFPSTAHDWHYQVDYFGGKGYGVIVPDMLGYGGTDKPADPVEYIGAKQARDLVDLVDHEKAERVLVIGHDWGTMPTTYLAALYQDRFIGFVHLSVGFALARSGLKLEQLLAFMKQAVGSEIFGYWAFFNKEEAAGIIEKNLDTLFDLAFPKDHSMWKTYMNPVGGVDPLLEQGKRFEAGDYVTEEDRKIWREQYQKGGLTGPLNWYKMASRALQTSDGLDISADTLKVKKPYLYIGGTSDYVCRPELQDRDMKKVCEDLRIEVFEGVGHWLQLELPEKVNETIEGWAEGKGLVGK</sequence>
<evidence type="ECO:0000313" key="5">
    <source>
        <dbReference type="Proteomes" id="UP000007431"/>
    </source>
</evidence>
<evidence type="ECO:0000256" key="1">
    <source>
        <dbReference type="ARBA" id="ARBA00022801"/>
    </source>
</evidence>
<keyword evidence="1" id="KW-0378">Hydrolase</keyword>
<dbReference type="Pfam" id="PF00561">
    <property type="entry name" value="Abhydrolase_1"/>
    <property type="match status" value="1"/>
</dbReference>
<dbReference type="GO" id="GO:0016787">
    <property type="term" value="F:hydrolase activity"/>
    <property type="evidence" value="ECO:0007669"/>
    <property type="project" value="UniProtKB-KW"/>
</dbReference>
<keyword evidence="5" id="KW-1185">Reference proteome</keyword>
<dbReference type="Gene3D" id="3.40.50.1820">
    <property type="entry name" value="alpha/beta hydrolase"/>
    <property type="match status" value="1"/>
</dbReference>
<evidence type="ECO:0000256" key="2">
    <source>
        <dbReference type="ARBA" id="ARBA00038334"/>
    </source>
</evidence>
<dbReference type="EMBL" id="GL377306">
    <property type="protein sequence ID" value="EFI97455.1"/>
    <property type="molecule type" value="Genomic_DNA"/>
</dbReference>
<protein>
    <recommendedName>
        <fullName evidence="3">AB hydrolase-1 domain-containing protein</fullName>
    </recommendedName>
</protein>
<dbReference type="RefSeq" id="XP_003032358.1">
    <property type="nucleotide sequence ID" value="XM_003032312.1"/>
</dbReference>